<dbReference type="InterPro" id="IPR052952">
    <property type="entry name" value="MFS-Transporter"/>
</dbReference>
<organism evidence="6 7">
    <name type="scientific">Photorhabdus temperata subsp. temperata Meg1</name>
    <dbReference type="NCBI Taxonomy" id="1393735"/>
    <lineage>
        <taxon>Bacteria</taxon>
        <taxon>Pseudomonadati</taxon>
        <taxon>Pseudomonadota</taxon>
        <taxon>Gammaproteobacteria</taxon>
        <taxon>Enterobacterales</taxon>
        <taxon>Morganellaceae</taxon>
        <taxon>Photorhabdus</taxon>
    </lineage>
</organism>
<dbReference type="EMBL" id="JGVH01000084">
    <property type="protein sequence ID" value="KER01416.1"/>
    <property type="molecule type" value="Genomic_DNA"/>
</dbReference>
<dbReference type="PANTHER" id="PTHR23527">
    <property type="entry name" value="BLL3282 PROTEIN"/>
    <property type="match status" value="1"/>
</dbReference>
<feature type="domain" description="Major facilitator superfamily (MFS) profile" evidence="5">
    <location>
        <begin position="1"/>
        <end position="401"/>
    </location>
</feature>
<dbReference type="Gene3D" id="1.20.1250.20">
    <property type="entry name" value="MFS general substrate transporter like domains"/>
    <property type="match status" value="2"/>
</dbReference>
<dbReference type="GO" id="GO:0022857">
    <property type="term" value="F:transmembrane transporter activity"/>
    <property type="evidence" value="ECO:0007669"/>
    <property type="project" value="InterPro"/>
</dbReference>
<dbReference type="PATRIC" id="fig|1393735.3.peg.4052"/>
<dbReference type="InterPro" id="IPR036259">
    <property type="entry name" value="MFS_trans_sf"/>
</dbReference>
<evidence type="ECO:0000313" key="6">
    <source>
        <dbReference type="EMBL" id="KER01416.1"/>
    </source>
</evidence>
<keyword evidence="1 4" id="KW-0812">Transmembrane</keyword>
<sequence>MINQNIENYKWTVLLIATITQACACFFVQGIGSIAPLLQQQMSLSAFQIGLLVSSAQFAPLVGLLVAGELLDRFNEKYVVSIGVFLVGMTLCFTIFLDNYYAILMLLFILGIGYSSAQPGGAKSVSNWFPKNQLGFAMGIRQAGLPLGGASASLILPFLAIHFNWHFAFFASGCIAIFGAMLFFIFYKDKDPKAKQIRHINIMSTIRNKMLMVKEPAMFNIMLSGACLTAIQYSVVIYLISYFYEELKISPSIGATLLFSALVFGVVGRIVLAAWSDRTKTNRYFQVLCCLFCSLIGIAILFFIKTDSYYFLFPLMILLGFFGVGWYGPWIAYIADTAPKDRIGFALGLAMTANQVAVIVIAPLVGILRDITGSYNLSWILLIFFTFFTLLSTYFRNKKVLASSYTGS</sequence>
<gene>
    <name evidence="6" type="ORF">MEG1DRAFT_03960</name>
</gene>
<evidence type="ECO:0000313" key="7">
    <source>
        <dbReference type="Proteomes" id="UP000028002"/>
    </source>
</evidence>
<feature type="transmembrane region" description="Helical" evidence="4">
    <location>
        <begin position="103"/>
        <end position="122"/>
    </location>
</feature>
<feature type="transmembrane region" description="Helical" evidence="4">
    <location>
        <begin position="345"/>
        <end position="365"/>
    </location>
</feature>
<feature type="transmembrane region" description="Helical" evidence="4">
    <location>
        <begin position="252"/>
        <end position="272"/>
    </location>
</feature>
<proteinExistence type="predicted"/>
<dbReference type="Pfam" id="PF07690">
    <property type="entry name" value="MFS_1"/>
    <property type="match status" value="1"/>
</dbReference>
<dbReference type="SUPFAM" id="SSF103473">
    <property type="entry name" value="MFS general substrate transporter"/>
    <property type="match status" value="1"/>
</dbReference>
<accession>A0A081RRW3</accession>
<dbReference type="InterPro" id="IPR011701">
    <property type="entry name" value="MFS"/>
</dbReference>
<dbReference type="PROSITE" id="PS50850">
    <property type="entry name" value="MFS"/>
    <property type="match status" value="1"/>
</dbReference>
<dbReference type="InterPro" id="IPR020846">
    <property type="entry name" value="MFS_dom"/>
</dbReference>
<dbReference type="Proteomes" id="UP000028002">
    <property type="component" value="Unassembled WGS sequence"/>
</dbReference>
<reference evidence="6 7" key="1">
    <citation type="submission" date="2014-03" db="EMBL/GenBank/DDBJ databases">
        <title>Draft Genome of Photorhabdus temperata Meg1.</title>
        <authorList>
            <person name="Hurst S.G.IV."/>
            <person name="Morris K."/>
            <person name="Thomas K."/>
            <person name="Tisa L.S."/>
        </authorList>
    </citation>
    <scope>NUCLEOTIDE SEQUENCE [LARGE SCALE GENOMIC DNA]</scope>
    <source>
        <strain evidence="6 7">Meg1</strain>
    </source>
</reference>
<evidence type="ECO:0000256" key="4">
    <source>
        <dbReference type="SAM" id="Phobius"/>
    </source>
</evidence>
<feature type="transmembrane region" description="Helical" evidence="4">
    <location>
        <begin position="78"/>
        <end position="97"/>
    </location>
</feature>
<feature type="transmembrane region" description="Helical" evidence="4">
    <location>
        <begin position="167"/>
        <end position="187"/>
    </location>
</feature>
<comment type="caution">
    <text evidence="6">The sequence shown here is derived from an EMBL/GenBank/DDBJ whole genome shotgun (WGS) entry which is preliminary data.</text>
</comment>
<feature type="transmembrane region" description="Helical" evidence="4">
    <location>
        <begin position="12"/>
        <end position="38"/>
    </location>
</feature>
<feature type="transmembrane region" description="Helical" evidence="4">
    <location>
        <begin position="310"/>
        <end position="333"/>
    </location>
</feature>
<dbReference type="PANTHER" id="PTHR23527:SF1">
    <property type="entry name" value="BLL3282 PROTEIN"/>
    <property type="match status" value="1"/>
</dbReference>
<dbReference type="RefSeq" id="WP_023046002.1">
    <property type="nucleotide sequence ID" value="NZ_CAWLUD010000084.1"/>
</dbReference>
<feature type="transmembrane region" description="Helical" evidence="4">
    <location>
        <begin position="44"/>
        <end position="66"/>
    </location>
</feature>
<feature type="transmembrane region" description="Helical" evidence="4">
    <location>
        <begin position="217"/>
        <end position="240"/>
    </location>
</feature>
<feature type="transmembrane region" description="Helical" evidence="4">
    <location>
        <begin position="377"/>
        <end position="395"/>
    </location>
</feature>
<evidence type="ECO:0000256" key="3">
    <source>
        <dbReference type="ARBA" id="ARBA00023136"/>
    </source>
</evidence>
<name>A0A081RRW3_PHOTE</name>
<evidence type="ECO:0000256" key="1">
    <source>
        <dbReference type="ARBA" id="ARBA00022692"/>
    </source>
</evidence>
<feature type="transmembrane region" description="Helical" evidence="4">
    <location>
        <begin position="143"/>
        <end position="161"/>
    </location>
</feature>
<evidence type="ECO:0000259" key="5">
    <source>
        <dbReference type="PROSITE" id="PS50850"/>
    </source>
</evidence>
<keyword evidence="2 4" id="KW-1133">Transmembrane helix</keyword>
<feature type="transmembrane region" description="Helical" evidence="4">
    <location>
        <begin position="284"/>
        <end position="304"/>
    </location>
</feature>
<keyword evidence="3 4" id="KW-0472">Membrane</keyword>
<dbReference type="AlphaFoldDB" id="A0A081RRW3"/>
<protein>
    <submittedName>
        <fullName evidence="6">Sugar phosphate permease</fullName>
    </submittedName>
</protein>
<dbReference type="CDD" id="cd17475">
    <property type="entry name" value="MFS_MT3072_like"/>
    <property type="match status" value="1"/>
</dbReference>
<evidence type="ECO:0000256" key="2">
    <source>
        <dbReference type="ARBA" id="ARBA00022989"/>
    </source>
</evidence>